<feature type="domain" description="DUF559" evidence="2">
    <location>
        <begin position="300"/>
        <end position="399"/>
    </location>
</feature>
<evidence type="ECO:0000256" key="1">
    <source>
        <dbReference type="SAM" id="MobiDB-lite"/>
    </source>
</evidence>
<gene>
    <name evidence="3" type="ORF">JOL79_04370</name>
</gene>
<dbReference type="EMBL" id="JAFCNB010000002">
    <property type="protein sequence ID" value="MBP2703035.1"/>
    <property type="molecule type" value="Genomic_DNA"/>
</dbReference>
<dbReference type="Pfam" id="PF04480">
    <property type="entry name" value="DUF559"/>
    <property type="match status" value="1"/>
</dbReference>
<evidence type="ECO:0000259" key="2">
    <source>
        <dbReference type="Pfam" id="PF04480"/>
    </source>
</evidence>
<dbReference type="AlphaFoldDB" id="A0A940WK82"/>
<evidence type="ECO:0000313" key="4">
    <source>
        <dbReference type="Proteomes" id="UP000674234"/>
    </source>
</evidence>
<name>A0A940WK82_9ACTN</name>
<feature type="region of interest" description="Disordered" evidence="1">
    <location>
        <begin position="148"/>
        <end position="172"/>
    </location>
</feature>
<accession>A0A940WK82</accession>
<dbReference type="Proteomes" id="UP000674234">
    <property type="component" value="Unassembled WGS sequence"/>
</dbReference>
<feature type="region of interest" description="Disordered" evidence="1">
    <location>
        <begin position="97"/>
        <end position="124"/>
    </location>
</feature>
<dbReference type="InterPro" id="IPR047216">
    <property type="entry name" value="Endonuclease_DUF559_bact"/>
</dbReference>
<dbReference type="InterPro" id="IPR011335">
    <property type="entry name" value="Restrct_endonuc-II-like"/>
</dbReference>
<sequence length="414" mass="43591">MTRSWAELPTGRAVRLVGPAAEPVSLPAEPLPPSAPAVVAYTPPPGTTADVVRAVLAELDRAAAELFPAWLPGAEDIRDTGGGSVPAIRALARALAHETTRAPAHETAHETARDTSSATAPESVSAAPRFGPFLADLAERSLRASVMGTGTAGTDTTGSDVTGSDVTGTDVTGTGVMGTGVMRTAVAGRGTAPPEIRAAGLARVVATGLGRDRTAILMPVPAGLSHLGEHALVAACEWLAFHGGLGVWLTGAPFTAVDRLETITLDLPVPPGVQPAPAAAGPLIRLVYPPVAGRPHPASRAERALEAALRERPWAAGRIWNQTHRSSPLAPLIRVDLMWRAERCAVEIDGPEHRTADHFEADRRRDMRLQLDGFTVLRFTNDQLMTQMDTVLHDLERFLHGRRSGTFEGSTSHA</sequence>
<comment type="caution">
    <text evidence="3">The sequence shown here is derived from an EMBL/GenBank/DDBJ whole genome shotgun (WGS) entry which is preliminary data.</text>
</comment>
<protein>
    <submittedName>
        <fullName evidence="3">DUF559 domain-containing protein</fullName>
    </submittedName>
</protein>
<organism evidence="3 4">
    <name type="scientific">Microbispora oryzae</name>
    <dbReference type="NCBI Taxonomy" id="2806554"/>
    <lineage>
        <taxon>Bacteria</taxon>
        <taxon>Bacillati</taxon>
        <taxon>Actinomycetota</taxon>
        <taxon>Actinomycetes</taxon>
        <taxon>Streptosporangiales</taxon>
        <taxon>Streptosporangiaceae</taxon>
        <taxon>Microbispora</taxon>
    </lineage>
</organism>
<dbReference type="Gene3D" id="3.40.960.10">
    <property type="entry name" value="VSR Endonuclease"/>
    <property type="match status" value="1"/>
</dbReference>
<dbReference type="RefSeq" id="WP_210154350.1">
    <property type="nucleotide sequence ID" value="NZ_JAFCNB010000002.1"/>
</dbReference>
<dbReference type="SUPFAM" id="SSF52980">
    <property type="entry name" value="Restriction endonuclease-like"/>
    <property type="match status" value="1"/>
</dbReference>
<proteinExistence type="predicted"/>
<keyword evidence="4" id="KW-1185">Reference proteome</keyword>
<dbReference type="PANTHER" id="PTHR38590:SF1">
    <property type="entry name" value="BLL0828 PROTEIN"/>
    <property type="match status" value="1"/>
</dbReference>
<reference evidence="3" key="1">
    <citation type="submission" date="2021-02" db="EMBL/GenBank/DDBJ databases">
        <title>Draft genome sequence of Microbispora sp. RL4-1S isolated from rice leaves in Thailand.</title>
        <authorList>
            <person name="Muangham S."/>
            <person name="Duangmal K."/>
        </authorList>
    </citation>
    <scope>NUCLEOTIDE SEQUENCE</scope>
    <source>
        <strain evidence="3">RL4-1S</strain>
    </source>
</reference>
<feature type="compositionally biased region" description="Basic and acidic residues" evidence="1">
    <location>
        <begin position="97"/>
        <end position="113"/>
    </location>
</feature>
<evidence type="ECO:0000313" key="3">
    <source>
        <dbReference type="EMBL" id="MBP2703035.1"/>
    </source>
</evidence>
<dbReference type="InterPro" id="IPR007569">
    <property type="entry name" value="DUF559"/>
</dbReference>
<dbReference type="PANTHER" id="PTHR38590">
    <property type="entry name" value="BLL0828 PROTEIN"/>
    <property type="match status" value="1"/>
</dbReference>